<feature type="binding site" evidence="19">
    <location>
        <position position="268"/>
    </location>
    <ligand>
        <name>Zn(2+)</name>
        <dbReference type="ChEBI" id="CHEBI:29105"/>
        <note>catalytic</note>
    </ligand>
</feature>
<dbReference type="GO" id="GO:0030145">
    <property type="term" value="F:manganese ion binding"/>
    <property type="evidence" value="ECO:0007669"/>
    <property type="project" value="UniProtKB-UniRule"/>
</dbReference>
<dbReference type="Pfam" id="PF00926">
    <property type="entry name" value="DHBP_synthase"/>
    <property type="match status" value="1"/>
</dbReference>
<comment type="pathway">
    <text evidence="5 19">Cofactor biosynthesis; riboflavin biosynthesis; 2-hydroxy-3-oxobutyl phosphate from D-ribulose 5-phosphate: step 1/1.</text>
</comment>
<keyword evidence="8 19" id="KW-0479">Metal-binding</keyword>
<comment type="function">
    <text evidence="17 19">Catalyzes the conversion of GTP to 2,5-diamino-6-ribosylamino-4(3H)-pyrimidinone 5'-phosphate (DARP), formate and pyrophosphate.</text>
</comment>
<feature type="binding site" evidence="19">
    <location>
        <position position="27"/>
    </location>
    <ligand>
        <name>Mg(2+)</name>
        <dbReference type="ChEBI" id="CHEBI:18420"/>
        <label>2</label>
    </ligand>
</feature>
<evidence type="ECO:0000256" key="6">
    <source>
        <dbReference type="ARBA" id="ARBA00005520"/>
    </source>
</evidence>
<comment type="similarity">
    <text evidence="19">In the C-terminal section; belongs to the GTP cyclohydrolase II family.</text>
</comment>
<feature type="binding site" evidence="19">
    <location>
        <position position="257"/>
    </location>
    <ligand>
        <name>Zn(2+)</name>
        <dbReference type="ChEBI" id="CHEBI:29105"/>
        <note>catalytic</note>
    </ligand>
</feature>
<name>A0A9D1FK85_9BACT</name>
<sequence>MFNTVEEAILDFKNGKGVIVADDESRENEGDLLFPASFVTPDVINFMAKKCRGLICLALTEKLAQKVGINPMVEHNTDVKGTNFTQSVDADPKYGVTTGISAFDRAKTIKVILDKNSKPEDLRRPGHIFPIIAREGGVLKRTGHTEAGVDLARLAGLDEASVMCEIMKEDGTMARRDDLVEFAKEHNLKFITVAQLIEYRLKEERFVKREIKTSLPTLFGEFEIYGYIDELTQKEHVALVKDDGTDKIPLVRVHSCCLTGDVFHSLKCDCNQQLHSSLTMINEYGKGALVYILDHEGRGIGLINKLKAYALQDKGQDTIEANISLGFKSDLRNYGVGAQILYDLGYKKIKLITNNPTKIVALKGYGIEIEERVSIEPDINKFNERYIMTKKEKMHHLITKCHCDIIATNQLRKA</sequence>
<feature type="domain" description="GTP cyclohydrolase II" evidence="20">
    <location>
        <begin position="209"/>
        <end position="373"/>
    </location>
</feature>
<dbReference type="GO" id="GO:0000287">
    <property type="term" value="F:magnesium ion binding"/>
    <property type="evidence" value="ECO:0007669"/>
    <property type="project" value="UniProtKB-UniRule"/>
</dbReference>
<evidence type="ECO:0000256" key="16">
    <source>
        <dbReference type="ARBA" id="ARBA00023268"/>
    </source>
</evidence>
<dbReference type="Gene3D" id="3.90.870.10">
    <property type="entry name" value="DHBP synthase"/>
    <property type="match status" value="1"/>
</dbReference>
<feature type="binding site" evidence="19">
    <location>
        <position position="358"/>
    </location>
    <ligand>
        <name>GTP</name>
        <dbReference type="ChEBI" id="CHEBI:37565"/>
    </ligand>
</feature>
<feature type="binding site" evidence="19">
    <location>
        <position position="27"/>
    </location>
    <ligand>
        <name>Mg(2+)</name>
        <dbReference type="ChEBI" id="CHEBI:18420"/>
        <label>1</label>
    </ligand>
</feature>
<feature type="binding site" evidence="19">
    <location>
        <position position="165"/>
    </location>
    <ligand>
        <name>D-ribulose 5-phosphate</name>
        <dbReference type="ChEBI" id="CHEBI:58121"/>
    </ligand>
</feature>
<evidence type="ECO:0000256" key="1">
    <source>
        <dbReference type="ARBA" id="ARBA00000141"/>
    </source>
</evidence>
<organism evidence="21 22">
    <name type="scientific">Candidatus Galligastranaerophilus intestinavium</name>
    <dbReference type="NCBI Taxonomy" id="2840836"/>
    <lineage>
        <taxon>Bacteria</taxon>
        <taxon>Candidatus Galligastranaerophilus</taxon>
    </lineage>
</organism>
<evidence type="ECO:0000256" key="5">
    <source>
        <dbReference type="ARBA" id="ARBA00004904"/>
    </source>
</evidence>
<feature type="binding site" evidence="19">
    <location>
        <position position="144"/>
    </location>
    <ligand>
        <name>Mg(2+)</name>
        <dbReference type="ChEBI" id="CHEBI:18420"/>
        <label>2</label>
    </ligand>
</feature>
<dbReference type="GO" id="GO:0009231">
    <property type="term" value="P:riboflavin biosynthetic process"/>
    <property type="evidence" value="ECO:0007669"/>
    <property type="project" value="UniProtKB-UniRule"/>
</dbReference>
<feature type="binding site" evidence="19">
    <location>
        <begin position="296"/>
        <end position="298"/>
    </location>
    <ligand>
        <name>GTP</name>
        <dbReference type="ChEBI" id="CHEBI:37565"/>
    </ligand>
</feature>
<evidence type="ECO:0000256" key="18">
    <source>
        <dbReference type="ARBA" id="ARBA00049295"/>
    </source>
</evidence>
<dbReference type="PANTHER" id="PTHR21327">
    <property type="entry name" value="GTP CYCLOHYDROLASE II-RELATED"/>
    <property type="match status" value="1"/>
</dbReference>
<dbReference type="EC" id="4.1.99.12" evidence="19"/>
<feature type="binding site" evidence="19">
    <location>
        <position position="353"/>
    </location>
    <ligand>
        <name>GTP</name>
        <dbReference type="ChEBI" id="CHEBI:37565"/>
    </ligand>
</feature>
<evidence type="ECO:0000256" key="14">
    <source>
        <dbReference type="ARBA" id="ARBA00023211"/>
    </source>
</evidence>
<comment type="pathway">
    <text evidence="4 19">Cofactor biosynthesis; riboflavin biosynthesis; 5-amino-6-(D-ribitylamino)uracil from GTP: step 1/4.</text>
</comment>
<evidence type="ECO:0000256" key="7">
    <source>
        <dbReference type="ARBA" id="ARBA00022619"/>
    </source>
</evidence>
<dbReference type="InterPro" id="IPR017945">
    <property type="entry name" value="DHBP_synth_RibB-like_a/b_dom"/>
</dbReference>
<feature type="binding site" evidence="19">
    <location>
        <begin position="26"/>
        <end position="27"/>
    </location>
    <ligand>
        <name>D-ribulose 5-phosphate</name>
        <dbReference type="ChEBI" id="CHEBI:58121"/>
    </ligand>
</feature>
<dbReference type="EMBL" id="DVJQ01000071">
    <property type="protein sequence ID" value="HIS74982.1"/>
    <property type="molecule type" value="Genomic_DNA"/>
</dbReference>
<dbReference type="SUPFAM" id="SSF55821">
    <property type="entry name" value="YrdC/RibB"/>
    <property type="match status" value="1"/>
</dbReference>
<keyword evidence="12 19" id="KW-0460">Magnesium</keyword>
<evidence type="ECO:0000256" key="15">
    <source>
        <dbReference type="ARBA" id="ARBA00023239"/>
    </source>
</evidence>
<dbReference type="InterPro" id="IPR000422">
    <property type="entry name" value="DHBP_synthase_RibB"/>
</dbReference>
<comment type="cofactor">
    <cofactor evidence="2">
        <name>Mn(2+)</name>
        <dbReference type="ChEBI" id="CHEBI:29035"/>
    </cofactor>
</comment>
<dbReference type="HAMAP" id="MF_00180">
    <property type="entry name" value="RibB"/>
    <property type="match status" value="1"/>
</dbReference>
<keyword evidence="16 19" id="KW-0511">Multifunctional enzyme</keyword>
<evidence type="ECO:0000256" key="13">
    <source>
        <dbReference type="ARBA" id="ARBA00023134"/>
    </source>
</evidence>
<evidence type="ECO:0000256" key="10">
    <source>
        <dbReference type="ARBA" id="ARBA00022801"/>
    </source>
</evidence>
<gene>
    <name evidence="21" type="primary">ribB</name>
    <name evidence="19" type="synonym">ribBA</name>
    <name evidence="21" type="ORF">IAA86_08195</name>
</gene>
<keyword evidence="13 19" id="KW-0342">GTP-binding</keyword>
<evidence type="ECO:0000256" key="8">
    <source>
        <dbReference type="ARBA" id="ARBA00022723"/>
    </source>
</evidence>
<evidence type="ECO:0000256" key="4">
    <source>
        <dbReference type="ARBA" id="ARBA00004853"/>
    </source>
</evidence>
<dbReference type="InterPro" id="IPR032677">
    <property type="entry name" value="GTP_cyclohydro_II"/>
</dbReference>
<feature type="region of interest" description="DHBP synthase" evidence="19">
    <location>
        <begin position="1"/>
        <end position="202"/>
    </location>
</feature>
<comment type="catalytic activity">
    <reaction evidence="1 19">
        <text>D-ribulose 5-phosphate = (2S)-2-hydroxy-3-oxobutyl phosphate + formate + H(+)</text>
        <dbReference type="Rhea" id="RHEA:18457"/>
        <dbReference type="ChEBI" id="CHEBI:15378"/>
        <dbReference type="ChEBI" id="CHEBI:15740"/>
        <dbReference type="ChEBI" id="CHEBI:58121"/>
        <dbReference type="ChEBI" id="CHEBI:58830"/>
        <dbReference type="EC" id="4.1.99.12"/>
    </reaction>
</comment>
<dbReference type="AlphaFoldDB" id="A0A9D1FK85"/>
<feature type="region of interest" description="GTP cyclohydrolase II" evidence="19">
    <location>
        <begin position="203"/>
        <end position="414"/>
    </location>
</feature>
<dbReference type="InterPro" id="IPR000926">
    <property type="entry name" value="RibA"/>
</dbReference>
<dbReference type="Proteomes" id="UP000886865">
    <property type="component" value="Unassembled WGS sequence"/>
</dbReference>
<dbReference type="HAMAP" id="MF_01283">
    <property type="entry name" value="RibBA"/>
    <property type="match status" value="1"/>
</dbReference>
<evidence type="ECO:0000256" key="12">
    <source>
        <dbReference type="ARBA" id="ARBA00022842"/>
    </source>
</evidence>
<dbReference type="Pfam" id="PF00925">
    <property type="entry name" value="GTP_cyclohydro2"/>
    <property type="match status" value="1"/>
</dbReference>
<evidence type="ECO:0000259" key="20">
    <source>
        <dbReference type="Pfam" id="PF00925"/>
    </source>
</evidence>
<evidence type="ECO:0000256" key="19">
    <source>
        <dbReference type="HAMAP-Rule" id="MF_01283"/>
    </source>
</evidence>
<feature type="binding site" evidence="19">
    <location>
        <begin position="252"/>
        <end position="256"/>
    </location>
    <ligand>
        <name>GTP</name>
        <dbReference type="ChEBI" id="CHEBI:37565"/>
    </ligand>
</feature>
<keyword evidence="10 19" id="KW-0378">Hydrolase</keyword>
<dbReference type="GO" id="GO:0005829">
    <property type="term" value="C:cytosol"/>
    <property type="evidence" value="ECO:0007669"/>
    <property type="project" value="TreeGrafter"/>
</dbReference>
<evidence type="ECO:0000256" key="2">
    <source>
        <dbReference type="ARBA" id="ARBA00001936"/>
    </source>
</evidence>
<dbReference type="PANTHER" id="PTHR21327:SF18">
    <property type="entry name" value="3,4-DIHYDROXY-2-BUTANONE 4-PHOSPHATE SYNTHASE"/>
    <property type="match status" value="1"/>
</dbReference>
<reference evidence="21" key="1">
    <citation type="submission" date="2020-10" db="EMBL/GenBank/DDBJ databases">
        <authorList>
            <person name="Gilroy R."/>
        </authorList>
    </citation>
    <scope>NUCLEOTIDE SEQUENCE</scope>
    <source>
        <strain evidence="21">CHK152-2871</strain>
    </source>
</reference>
<feature type="site" description="Essential for DHBP synthase activity" evidence="19">
    <location>
        <position position="127"/>
    </location>
</feature>
<feature type="active site" description="Nucleophile; for GTP cyclohydrolase activity" evidence="19">
    <location>
        <position position="332"/>
    </location>
</feature>
<dbReference type="CDD" id="cd00641">
    <property type="entry name" value="GTP_cyclohydro2"/>
    <property type="match status" value="1"/>
</dbReference>
<reference evidence="21" key="2">
    <citation type="journal article" date="2021" name="PeerJ">
        <title>Extensive microbial diversity within the chicken gut microbiome revealed by metagenomics and culture.</title>
        <authorList>
            <person name="Gilroy R."/>
            <person name="Ravi A."/>
            <person name="Getino M."/>
            <person name="Pursley I."/>
            <person name="Horton D.L."/>
            <person name="Alikhan N.F."/>
            <person name="Baker D."/>
            <person name="Gharbi K."/>
            <person name="Hall N."/>
            <person name="Watson M."/>
            <person name="Adriaenssens E.M."/>
            <person name="Foster-Nyarko E."/>
            <person name="Jarju S."/>
            <person name="Secka A."/>
            <person name="Antonio M."/>
            <person name="Oren A."/>
            <person name="Chaudhuri R.R."/>
            <person name="La Ragione R."/>
            <person name="Hildebrand F."/>
            <person name="Pallen M.J."/>
        </authorList>
    </citation>
    <scope>NUCLEOTIDE SEQUENCE</scope>
    <source>
        <strain evidence="21">CHK152-2871</strain>
    </source>
</reference>
<dbReference type="EC" id="3.5.4.25" evidence="19"/>
<feature type="active site" description="Proton acceptor; for GTP cyclohydrolase activity" evidence="19">
    <location>
        <position position="330"/>
    </location>
</feature>
<comment type="caution">
    <text evidence="21">The sequence shown here is derived from an EMBL/GenBank/DDBJ whole genome shotgun (WGS) entry which is preliminary data.</text>
</comment>
<feature type="binding site" evidence="19">
    <location>
        <begin position="141"/>
        <end position="145"/>
    </location>
    <ligand>
        <name>D-ribulose 5-phosphate</name>
        <dbReference type="ChEBI" id="CHEBI:58121"/>
    </ligand>
</feature>
<keyword evidence="7 19" id="KW-0686">Riboflavin biosynthesis</keyword>
<dbReference type="GO" id="GO:0008270">
    <property type="term" value="F:zinc ion binding"/>
    <property type="evidence" value="ECO:0007669"/>
    <property type="project" value="UniProtKB-UniRule"/>
</dbReference>
<proteinExistence type="inferred from homology"/>
<keyword evidence="14 19" id="KW-0464">Manganese</keyword>
<comment type="cofactor">
    <cofactor evidence="19">
        <name>Mg(2+)</name>
        <dbReference type="ChEBI" id="CHEBI:18420"/>
    </cofactor>
    <cofactor evidence="19">
        <name>Mn(2+)</name>
        <dbReference type="ChEBI" id="CHEBI:29035"/>
    </cofactor>
    <text evidence="19">Binds 2 divalent metal cations per subunit. Magnesium or manganese.</text>
</comment>
<feature type="binding site" evidence="19">
    <location>
        <position position="273"/>
    </location>
    <ligand>
        <name>GTP</name>
        <dbReference type="ChEBI" id="CHEBI:37565"/>
    </ligand>
</feature>
<comment type="similarity">
    <text evidence="6 19">In the N-terminal section; belongs to the DHBP synthase family.</text>
</comment>
<dbReference type="GO" id="GO:0008686">
    <property type="term" value="F:3,4-dihydroxy-2-butanone-4-phosphate synthase activity"/>
    <property type="evidence" value="ECO:0007669"/>
    <property type="project" value="UniProtKB-UniRule"/>
</dbReference>
<dbReference type="GO" id="GO:0003935">
    <property type="term" value="F:GTP cyclohydrolase II activity"/>
    <property type="evidence" value="ECO:0007669"/>
    <property type="project" value="UniProtKB-UniRule"/>
</dbReference>
<feature type="site" description="Essential for DHBP synthase activity" evidence="19">
    <location>
        <position position="165"/>
    </location>
</feature>
<dbReference type="NCBIfam" id="TIGR00506">
    <property type="entry name" value="ribB"/>
    <property type="match status" value="1"/>
</dbReference>
<dbReference type="NCBIfam" id="TIGR00505">
    <property type="entry name" value="ribA"/>
    <property type="match status" value="1"/>
</dbReference>
<evidence type="ECO:0000256" key="3">
    <source>
        <dbReference type="ARBA" id="ARBA00002284"/>
    </source>
</evidence>
<dbReference type="FunFam" id="3.90.870.10:FF:000001">
    <property type="entry name" value="Riboflavin biosynthesis protein RibBA"/>
    <property type="match status" value="1"/>
</dbReference>
<keyword evidence="15 19" id="KW-0456">Lyase</keyword>
<feature type="binding site" evidence="19">
    <location>
        <position position="318"/>
    </location>
    <ligand>
        <name>GTP</name>
        <dbReference type="ChEBI" id="CHEBI:37565"/>
    </ligand>
</feature>
<evidence type="ECO:0000256" key="9">
    <source>
        <dbReference type="ARBA" id="ARBA00022741"/>
    </source>
</evidence>
<comment type="catalytic activity">
    <reaction evidence="18 19">
        <text>GTP + 4 H2O = 2,5-diamino-6-hydroxy-4-(5-phosphoribosylamino)-pyrimidine + formate + 2 phosphate + 3 H(+)</text>
        <dbReference type="Rhea" id="RHEA:23704"/>
        <dbReference type="ChEBI" id="CHEBI:15377"/>
        <dbReference type="ChEBI" id="CHEBI:15378"/>
        <dbReference type="ChEBI" id="CHEBI:15740"/>
        <dbReference type="ChEBI" id="CHEBI:37565"/>
        <dbReference type="ChEBI" id="CHEBI:43474"/>
        <dbReference type="ChEBI" id="CHEBI:58614"/>
        <dbReference type="EC" id="3.5.4.25"/>
    </reaction>
</comment>
<dbReference type="InterPro" id="IPR036144">
    <property type="entry name" value="RibA-like_sf"/>
</dbReference>
<feature type="binding site" evidence="19">
    <location>
        <position position="31"/>
    </location>
    <ligand>
        <name>D-ribulose 5-phosphate</name>
        <dbReference type="ChEBI" id="CHEBI:58121"/>
    </ligand>
</feature>
<keyword evidence="11 19" id="KW-0862">Zinc</keyword>
<dbReference type="HAMAP" id="MF_00179">
    <property type="entry name" value="RibA"/>
    <property type="match status" value="1"/>
</dbReference>
<dbReference type="Gene3D" id="3.40.50.10990">
    <property type="entry name" value="GTP cyclohydrolase II"/>
    <property type="match status" value="1"/>
</dbReference>
<dbReference type="GO" id="GO:0005525">
    <property type="term" value="F:GTP binding"/>
    <property type="evidence" value="ECO:0007669"/>
    <property type="project" value="UniProtKB-KW"/>
</dbReference>
<dbReference type="NCBIfam" id="NF001591">
    <property type="entry name" value="PRK00393.1"/>
    <property type="match status" value="1"/>
</dbReference>
<keyword evidence="9 19" id="KW-0547">Nucleotide-binding</keyword>
<dbReference type="SUPFAM" id="SSF142695">
    <property type="entry name" value="RibA-like"/>
    <property type="match status" value="1"/>
</dbReference>
<evidence type="ECO:0000313" key="21">
    <source>
        <dbReference type="EMBL" id="HIS74982.1"/>
    </source>
</evidence>
<comment type="cofactor">
    <cofactor evidence="19">
        <name>Zn(2+)</name>
        <dbReference type="ChEBI" id="CHEBI:29105"/>
    </cofactor>
    <text evidence="19">Binds 1 zinc ion per subunit.</text>
</comment>
<accession>A0A9D1FK85</accession>
<dbReference type="FunFam" id="3.40.50.10990:FF:000001">
    <property type="entry name" value="Riboflavin biosynthesis protein RibBA"/>
    <property type="match status" value="1"/>
</dbReference>
<comment type="function">
    <text evidence="3 19">Catalyzes the conversion of D-ribulose 5-phosphate to formate and 3,4-dihydroxy-2-butanone 4-phosphate.</text>
</comment>
<protein>
    <recommendedName>
        <fullName evidence="19">Riboflavin biosynthesis protein RibBA</fullName>
    </recommendedName>
    <domain>
        <recommendedName>
            <fullName evidence="19">3,4-dihydroxy-2-butanone 4-phosphate synthase</fullName>
            <shortName evidence="19">DHBP synthase</shortName>
            <ecNumber evidence="19">4.1.99.12</ecNumber>
        </recommendedName>
    </domain>
    <domain>
        <recommendedName>
            <fullName evidence="19">GTP cyclohydrolase-2</fullName>
            <ecNumber evidence="19">3.5.4.25</ecNumber>
        </recommendedName>
        <alternativeName>
            <fullName evidence="19">GTP cyclohydrolase II</fullName>
        </alternativeName>
    </domain>
</protein>
<dbReference type="PIRSF" id="PIRSF001259">
    <property type="entry name" value="RibA"/>
    <property type="match status" value="1"/>
</dbReference>
<evidence type="ECO:0000256" key="17">
    <source>
        <dbReference type="ARBA" id="ARBA00043932"/>
    </source>
</evidence>
<dbReference type="InterPro" id="IPR016299">
    <property type="entry name" value="Riboflavin_synth_RibBA"/>
</dbReference>
<evidence type="ECO:0000313" key="22">
    <source>
        <dbReference type="Proteomes" id="UP000886865"/>
    </source>
</evidence>
<evidence type="ECO:0000256" key="11">
    <source>
        <dbReference type="ARBA" id="ARBA00022833"/>
    </source>
</evidence>
<feature type="binding site" evidence="19">
    <location>
        <position position="270"/>
    </location>
    <ligand>
        <name>Zn(2+)</name>
        <dbReference type="ChEBI" id="CHEBI:29105"/>
        <note>catalytic</note>
    </ligand>
</feature>